<feature type="domain" description="Pinin/SDK/MemA protein" evidence="9">
    <location>
        <begin position="4"/>
        <end position="132"/>
    </location>
</feature>
<dbReference type="GO" id="GO:0008380">
    <property type="term" value="P:RNA splicing"/>
    <property type="evidence" value="ECO:0007669"/>
    <property type="project" value="UniProtKB-KW"/>
</dbReference>
<evidence type="ECO:0000256" key="4">
    <source>
        <dbReference type="ARBA" id="ARBA00023015"/>
    </source>
</evidence>
<dbReference type="InterPro" id="IPR039853">
    <property type="entry name" value="Pinin"/>
</dbReference>
<dbReference type="OrthoDB" id="330772at2759"/>
<gene>
    <name evidence="10" type="ORF">BOTBODRAFT_41346</name>
</gene>
<keyword evidence="4" id="KW-0805">Transcription regulation</keyword>
<keyword evidence="7" id="KW-0539">Nucleus</keyword>
<evidence type="ECO:0000256" key="8">
    <source>
        <dbReference type="SAM" id="MobiDB-lite"/>
    </source>
</evidence>
<keyword evidence="5" id="KW-0804">Transcription</keyword>
<evidence type="ECO:0000259" key="9">
    <source>
        <dbReference type="Pfam" id="PF04696"/>
    </source>
</evidence>
<sequence>MKSIFGLVVGTLNKAKIEDKERNASEAAKKRQSIDARLQAKLSKEQNIIRKQDELKKDRINITRTLEDLAYKEGILRVRHANLPYLSSFLLTTDDIPSESDSSTSPSSANVPPLYYLPAILTPSQKSFLERKRTEAEDRVQKEKDEWEGEKTKGLEEVKELRKKVAQGIPPRSADVEDTEMRTDDADREGSDVNGGKAQAMETEAEAVDEEARPAEGEDNTPPDETAHAPASSALMAMDQDDDDAVEY</sequence>
<dbReference type="GO" id="GO:0006397">
    <property type="term" value="P:mRNA processing"/>
    <property type="evidence" value="ECO:0007669"/>
    <property type="project" value="UniProtKB-KW"/>
</dbReference>
<dbReference type="STRING" id="930990.A0A067MWW5"/>
<evidence type="ECO:0000256" key="7">
    <source>
        <dbReference type="ARBA" id="ARBA00023242"/>
    </source>
</evidence>
<dbReference type="EMBL" id="KL198018">
    <property type="protein sequence ID" value="KDQ20114.1"/>
    <property type="molecule type" value="Genomic_DNA"/>
</dbReference>
<reference evidence="11" key="1">
    <citation type="journal article" date="2014" name="Proc. Natl. Acad. Sci. U.S.A.">
        <title>Extensive sampling of basidiomycete genomes demonstrates inadequacy of the white-rot/brown-rot paradigm for wood decay fungi.</title>
        <authorList>
            <person name="Riley R."/>
            <person name="Salamov A.A."/>
            <person name="Brown D.W."/>
            <person name="Nagy L.G."/>
            <person name="Floudas D."/>
            <person name="Held B.W."/>
            <person name="Levasseur A."/>
            <person name="Lombard V."/>
            <person name="Morin E."/>
            <person name="Otillar R."/>
            <person name="Lindquist E.A."/>
            <person name="Sun H."/>
            <person name="LaButti K.M."/>
            <person name="Schmutz J."/>
            <person name="Jabbour D."/>
            <person name="Luo H."/>
            <person name="Baker S.E."/>
            <person name="Pisabarro A.G."/>
            <person name="Walton J.D."/>
            <person name="Blanchette R.A."/>
            <person name="Henrissat B."/>
            <person name="Martin F."/>
            <person name="Cullen D."/>
            <person name="Hibbett D.S."/>
            <person name="Grigoriev I.V."/>
        </authorList>
    </citation>
    <scope>NUCLEOTIDE SEQUENCE [LARGE SCALE GENOMIC DNA]</scope>
    <source>
        <strain evidence="11">FD-172 SS1</strain>
    </source>
</reference>
<proteinExistence type="inferred from homology"/>
<name>A0A067MWW5_BOTB1</name>
<feature type="compositionally biased region" description="Basic and acidic residues" evidence="8">
    <location>
        <begin position="179"/>
        <end position="191"/>
    </location>
</feature>
<feature type="compositionally biased region" description="Basic and acidic residues" evidence="8">
    <location>
        <begin position="128"/>
        <end position="160"/>
    </location>
</feature>
<evidence type="ECO:0000256" key="2">
    <source>
        <dbReference type="ARBA" id="ARBA00010386"/>
    </source>
</evidence>
<evidence type="ECO:0000313" key="10">
    <source>
        <dbReference type="EMBL" id="KDQ20114.1"/>
    </source>
</evidence>
<feature type="region of interest" description="Disordered" evidence="8">
    <location>
        <begin position="128"/>
        <end position="248"/>
    </location>
</feature>
<keyword evidence="11" id="KW-1185">Reference proteome</keyword>
<evidence type="ECO:0000256" key="3">
    <source>
        <dbReference type="ARBA" id="ARBA00022664"/>
    </source>
</evidence>
<organism evidence="10 11">
    <name type="scientific">Botryobasidium botryosum (strain FD-172 SS1)</name>
    <dbReference type="NCBI Taxonomy" id="930990"/>
    <lineage>
        <taxon>Eukaryota</taxon>
        <taxon>Fungi</taxon>
        <taxon>Dikarya</taxon>
        <taxon>Basidiomycota</taxon>
        <taxon>Agaricomycotina</taxon>
        <taxon>Agaricomycetes</taxon>
        <taxon>Cantharellales</taxon>
        <taxon>Botryobasidiaceae</taxon>
        <taxon>Botryobasidium</taxon>
    </lineage>
</organism>
<protein>
    <recommendedName>
        <fullName evidence="9">Pinin/SDK/MemA protein domain-containing protein</fullName>
    </recommendedName>
</protein>
<dbReference type="InterPro" id="IPR006786">
    <property type="entry name" value="Pinin_SDK_MemA"/>
</dbReference>
<keyword evidence="3" id="KW-0507">mRNA processing</keyword>
<dbReference type="HOGENOM" id="CLU_068517_0_0_1"/>
<dbReference type="GO" id="GO:0071013">
    <property type="term" value="C:catalytic step 2 spliceosome"/>
    <property type="evidence" value="ECO:0007669"/>
    <property type="project" value="TreeGrafter"/>
</dbReference>
<dbReference type="Proteomes" id="UP000027195">
    <property type="component" value="Unassembled WGS sequence"/>
</dbReference>
<comment type="subcellular location">
    <subcellularLocation>
        <location evidence="1">Nucleus</location>
    </subcellularLocation>
</comment>
<dbReference type="PANTHER" id="PTHR12707">
    <property type="entry name" value="PINN"/>
    <property type="match status" value="1"/>
</dbReference>
<evidence type="ECO:0000256" key="6">
    <source>
        <dbReference type="ARBA" id="ARBA00023187"/>
    </source>
</evidence>
<evidence type="ECO:0000256" key="5">
    <source>
        <dbReference type="ARBA" id="ARBA00023163"/>
    </source>
</evidence>
<dbReference type="Pfam" id="PF04696">
    <property type="entry name" value="Pinin_SDK_memA"/>
    <property type="match status" value="1"/>
</dbReference>
<dbReference type="InParanoid" id="A0A067MWW5"/>
<feature type="compositionally biased region" description="Acidic residues" evidence="8">
    <location>
        <begin position="239"/>
        <end position="248"/>
    </location>
</feature>
<evidence type="ECO:0000313" key="11">
    <source>
        <dbReference type="Proteomes" id="UP000027195"/>
    </source>
</evidence>
<evidence type="ECO:0000256" key="1">
    <source>
        <dbReference type="ARBA" id="ARBA00004123"/>
    </source>
</evidence>
<dbReference type="AlphaFoldDB" id="A0A067MWW5"/>
<keyword evidence="6" id="KW-0508">mRNA splicing</keyword>
<accession>A0A067MWW5</accession>
<comment type="similarity">
    <text evidence="2">Belongs to the pinin family.</text>
</comment>
<dbReference type="PANTHER" id="PTHR12707:SF0">
    <property type="entry name" value="PININ"/>
    <property type="match status" value="1"/>
</dbReference>